<organism evidence="17 18">
    <name type="scientific">Nitrincola lacisaponensis</name>
    <dbReference type="NCBI Taxonomy" id="267850"/>
    <lineage>
        <taxon>Bacteria</taxon>
        <taxon>Pseudomonadati</taxon>
        <taxon>Pseudomonadota</taxon>
        <taxon>Gammaproteobacteria</taxon>
        <taxon>Oceanospirillales</taxon>
        <taxon>Oceanospirillaceae</taxon>
        <taxon>Nitrincola</taxon>
    </lineage>
</organism>
<evidence type="ECO:0000313" key="17">
    <source>
        <dbReference type="EMBL" id="KDE41012.1"/>
    </source>
</evidence>
<dbReference type="CDD" id="cd00156">
    <property type="entry name" value="REC"/>
    <property type="match status" value="1"/>
</dbReference>
<dbReference type="InterPro" id="IPR003661">
    <property type="entry name" value="HisK_dim/P_dom"/>
</dbReference>
<feature type="domain" description="Response regulatory" evidence="13">
    <location>
        <begin position="878"/>
        <end position="992"/>
    </location>
</feature>
<feature type="modified residue" description="4-aspartylphosphate" evidence="9">
    <location>
        <position position="926"/>
    </location>
</feature>
<dbReference type="SUPFAM" id="SSF55874">
    <property type="entry name" value="ATPase domain of HSP90 chaperone/DNA topoisomerase II/histidine kinase"/>
    <property type="match status" value="1"/>
</dbReference>
<dbReference type="CDD" id="cd17574">
    <property type="entry name" value="REC_OmpR"/>
    <property type="match status" value="1"/>
</dbReference>
<dbReference type="STRING" id="267850.ADINL_0444"/>
<dbReference type="RefSeq" id="WP_036543496.1">
    <property type="nucleotide sequence ID" value="NZ_JMSZ01000013.1"/>
</dbReference>
<feature type="domain" description="PAS" evidence="14">
    <location>
        <begin position="367"/>
        <end position="421"/>
    </location>
</feature>
<dbReference type="NCBIfam" id="TIGR00229">
    <property type="entry name" value="sensory_box"/>
    <property type="match status" value="1"/>
</dbReference>
<dbReference type="Gene3D" id="3.30.450.20">
    <property type="entry name" value="PAS domain"/>
    <property type="match status" value="2"/>
</dbReference>
<dbReference type="GO" id="GO:0000155">
    <property type="term" value="F:phosphorelay sensor kinase activity"/>
    <property type="evidence" value="ECO:0007669"/>
    <property type="project" value="InterPro"/>
</dbReference>
<dbReference type="InterPro" id="IPR000700">
    <property type="entry name" value="PAS-assoc_C"/>
</dbReference>
<dbReference type="InterPro" id="IPR003594">
    <property type="entry name" value="HATPase_dom"/>
</dbReference>
<dbReference type="PRINTS" id="PR00344">
    <property type="entry name" value="BCTRLSENSOR"/>
</dbReference>
<dbReference type="SUPFAM" id="SSF55785">
    <property type="entry name" value="PYP-like sensor domain (PAS domain)"/>
    <property type="match status" value="1"/>
</dbReference>
<dbReference type="Pfam" id="PF00672">
    <property type="entry name" value="HAMP"/>
    <property type="match status" value="1"/>
</dbReference>
<feature type="modified residue" description="4-aspartylphosphate" evidence="9">
    <location>
        <position position="802"/>
    </location>
</feature>
<dbReference type="PATRIC" id="fig|267850.7.peg.437"/>
<evidence type="ECO:0000259" key="13">
    <source>
        <dbReference type="PROSITE" id="PS50110"/>
    </source>
</evidence>
<evidence type="ECO:0000313" key="18">
    <source>
        <dbReference type="Proteomes" id="UP000027318"/>
    </source>
</evidence>
<dbReference type="SUPFAM" id="SSF52172">
    <property type="entry name" value="CheY-like"/>
    <property type="match status" value="2"/>
</dbReference>
<evidence type="ECO:0000256" key="2">
    <source>
        <dbReference type="ARBA" id="ARBA00004370"/>
    </source>
</evidence>
<dbReference type="PANTHER" id="PTHR43047">
    <property type="entry name" value="TWO-COMPONENT HISTIDINE PROTEIN KINASE"/>
    <property type="match status" value="1"/>
</dbReference>
<keyword evidence="7" id="KW-0902">Two-component regulatory system</keyword>
<dbReference type="GO" id="GO:0009927">
    <property type="term" value="F:histidine phosphotransfer kinase activity"/>
    <property type="evidence" value="ECO:0007669"/>
    <property type="project" value="TreeGrafter"/>
</dbReference>
<dbReference type="GO" id="GO:0005886">
    <property type="term" value="C:plasma membrane"/>
    <property type="evidence" value="ECO:0007669"/>
    <property type="project" value="TreeGrafter"/>
</dbReference>
<evidence type="ECO:0000256" key="1">
    <source>
        <dbReference type="ARBA" id="ARBA00000085"/>
    </source>
</evidence>
<dbReference type="PROSITE" id="PS50110">
    <property type="entry name" value="RESPONSE_REGULATORY"/>
    <property type="match status" value="2"/>
</dbReference>
<dbReference type="CDD" id="cd12914">
    <property type="entry name" value="PDC1_DGC_like"/>
    <property type="match status" value="1"/>
</dbReference>
<dbReference type="AlphaFoldDB" id="A0A063Y9L4"/>
<protein>
    <recommendedName>
        <fullName evidence="3">histidine kinase</fullName>
        <ecNumber evidence="3">2.7.13.3</ecNumber>
    </recommendedName>
</protein>
<dbReference type="InterPro" id="IPR005467">
    <property type="entry name" value="His_kinase_dom"/>
</dbReference>
<dbReference type="Proteomes" id="UP000027318">
    <property type="component" value="Unassembled WGS sequence"/>
</dbReference>
<dbReference type="Gene3D" id="3.40.50.2300">
    <property type="match status" value="2"/>
</dbReference>
<dbReference type="Pfam" id="PF00512">
    <property type="entry name" value="HisKA"/>
    <property type="match status" value="1"/>
</dbReference>
<comment type="caution">
    <text evidence="17">The sequence shown here is derived from an EMBL/GenBank/DDBJ whole genome shotgun (WGS) entry which is preliminary data.</text>
</comment>
<dbReference type="PROSITE" id="PS50113">
    <property type="entry name" value="PAC"/>
    <property type="match status" value="1"/>
</dbReference>
<dbReference type="InterPro" id="IPR036097">
    <property type="entry name" value="HisK_dim/P_sf"/>
</dbReference>
<feature type="transmembrane region" description="Helical" evidence="11">
    <location>
        <begin position="289"/>
        <end position="308"/>
    </location>
</feature>
<dbReference type="CDD" id="cd00130">
    <property type="entry name" value="PAS"/>
    <property type="match status" value="1"/>
</dbReference>
<dbReference type="InterPro" id="IPR001789">
    <property type="entry name" value="Sig_transdc_resp-reg_receiver"/>
</dbReference>
<dbReference type="FunFam" id="1.10.287.130:FF:000001">
    <property type="entry name" value="Two-component sensor histidine kinase"/>
    <property type="match status" value="1"/>
</dbReference>
<keyword evidence="10" id="KW-0175">Coiled coil</keyword>
<evidence type="ECO:0000259" key="14">
    <source>
        <dbReference type="PROSITE" id="PS50112"/>
    </source>
</evidence>
<keyword evidence="8 11" id="KW-0472">Membrane</keyword>
<dbReference type="InterPro" id="IPR001610">
    <property type="entry name" value="PAC"/>
</dbReference>
<dbReference type="CDD" id="cd16922">
    <property type="entry name" value="HATPase_EvgS-ArcB-TorS-like"/>
    <property type="match status" value="1"/>
</dbReference>
<dbReference type="InterPro" id="IPR036890">
    <property type="entry name" value="HATPase_C_sf"/>
</dbReference>
<sequence length="997" mass="109757">MNRFSLTSRITLLLVLASGLLAVGMSLTVYQLLASNYEALVAEREQAKIERLVAEVELIQQQRLLSLEAFSARIVNEDGELLSPMLLQSVLQRPSVASAQFPGGLLVFDASATAIAERDFVPDRLGTNYADRLHFQRAMESKRPVISEPILGRVTGLPILSYLHPILNMEGNIIAFVGGTLDLSKTPLIPSDRLQDEESLSSTLIIDRQNRLFVTMQERFTEPQALPATGTDELVDAAMALKPSGTVVFHQGTRYVIATQEFTDLGWTALRAIPYDQVIAPAKATYKRFLALSLISILLITTGAALIARKLTRPLAQMTQRVSDMAKTSRFESNLSTDGGPEIASLARAMNRLANERNAAEATAHQTEKFLSNLLESASEMSIIATNPAGIITVFNKGAESLLGYTKADMVNKQTPAVFHLESEVIARAQVLSDELGKPIEGFKTFVVTAEREGSETREWTYVHKSGRHITVSLAVTVVRNDDGSVAGYLGIAQDITVRKRMEQMKSEFISTVSHELRTPLTSISGALGLVVDGRLGELPEKVNHLLRTAHRNSKRLAHLINDLLDIEKIASGKLHFNMQEQPLKPLILQAIEANEALGASRSVSLDFLDRAKNDLLVRVDDQRLMQVLANLLSNAIKFSPDHGTVTVDLDVNDGEVVVSVQDQGPGISLSFRDKIFQRFAQADASDTRAKEGTGLGLAISRELVEHMSGSIGFESTEGQGSRFFFQLPRVTRSTKENNTSTIRVDSPALHARILVVEDDPDVAHLLSIMLKNAGYESDIAYRGNDALRMLEEAHFDLVCLDLMLPDISGLDIIHQLRGNPRTIDLPIVVVSAKIEQGKLEVDGDVSHIDWLAKPIDQYRLIDLIDQQLAAAIEQPPRVLHVEDDKDLHSVIVAMAGDKVDMHFATSLKDARHQLQTQVFDTILLDIELPDGSGWNLVPEVRATCPKTKIIILSGAELSTTQRAKVEAVLLKSKLTANALLEGIKDRIQWHQSRRAR</sequence>
<evidence type="ECO:0000256" key="4">
    <source>
        <dbReference type="ARBA" id="ARBA00022553"/>
    </source>
</evidence>
<keyword evidence="11" id="KW-0812">Transmembrane</keyword>
<feature type="domain" description="Response regulatory" evidence="13">
    <location>
        <begin position="753"/>
        <end position="869"/>
    </location>
</feature>
<dbReference type="SUPFAM" id="SSF47384">
    <property type="entry name" value="Homodimeric domain of signal transducing histidine kinase"/>
    <property type="match status" value="1"/>
</dbReference>
<dbReference type="Gene3D" id="6.10.340.10">
    <property type="match status" value="1"/>
</dbReference>
<dbReference type="SMART" id="SM00086">
    <property type="entry name" value="PAC"/>
    <property type="match status" value="1"/>
</dbReference>
<evidence type="ECO:0000259" key="12">
    <source>
        <dbReference type="PROSITE" id="PS50109"/>
    </source>
</evidence>
<dbReference type="PROSITE" id="PS50885">
    <property type="entry name" value="HAMP"/>
    <property type="match status" value="1"/>
</dbReference>
<dbReference type="Pfam" id="PF00072">
    <property type="entry name" value="Response_reg"/>
    <property type="match status" value="2"/>
</dbReference>
<evidence type="ECO:0000256" key="9">
    <source>
        <dbReference type="PROSITE-ProRule" id="PRU00169"/>
    </source>
</evidence>
<dbReference type="CDD" id="cd06225">
    <property type="entry name" value="HAMP"/>
    <property type="match status" value="1"/>
</dbReference>
<evidence type="ECO:0000259" key="16">
    <source>
        <dbReference type="PROSITE" id="PS50885"/>
    </source>
</evidence>
<dbReference type="PROSITE" id="PS50112">
    <property type="entry name" value="PAS"/>
    <property type="match status" value="1"/>
</dbReference>
<feature type="coiled-coil region" evidence="10">
    <location>
        <begin position="30"/>
        <end position="62"/>
    </location>
</feature>
<evidence type="ECO:0000256" key="8">
    <source>
        <dbReference type="ARBA" id="ARBA00023136"/>
    </source>
</evidence>
<dbReference type="CDD" id="cd00082">
    <property type="entry name" value="HisKA"/>
    <property type="match status" value="1"/>
</dbReference>
<evidence type="ECO:0000256" key="7">
    <source>
        <dbReference type="ARBA" id="ARBA00023012"/>
    </source>
</evidence>
<dbReference type="Pfam" id="PF02518">
    <property type="entry name" value="HATPase_c"/>
    <property type="match status" value="1"/>
</dbReference>
<comment type="catalytic activity">
    <reaction evidence="1">
        <text>ATP + protein L-histidine = ADP + protein N-phospho-L-histidine.</text>
        <dbReference type="EC" id="2.7.13.3"/>
    </reaction>
</comment>
<dbReference type="SMART" id="SM00388">
    <property type="entry name" value="HisKA"/>
    <property type="match status" value="1"/>
</dbReference>
<keyword evidence="5" id="KW-0808">Transferase</keyword>
<dbReference type="InterPro" id="IPR003660">
    <property type="entry name" value="HAMP_dom"/>
</dbReference>
<proteinExistence type="predicted"/>
<evidence type="ECO:0000259" key="15">
    <source>
        <dbReference type="PROSITE" id="PS50113"/>
    </source>
</evidence>
<dbReference type="OrthoDB" id="8573350at2"/>
<gene>
    <name evidence="17" type="ORF">ADINL_0444</name>
</gene>
<dbReference type="InterPro" id="IPR035965">
    <property type="entry name" value="PAS-like_dom_sf"/>
</dbReference>
<accession>A0A063Y9L4</accession>
<dbReference type="EMBL" id="JMSZ01000013">
    <property type="protein sequence ID" value="KDE41012.1"/>
    <property type="molecule type" value="Genomic_DNA"/>
</dbReference>
<evidence type="ECO:0000256" key="11">
    <source>
        <dbReference type="SAM" id="Phobius"/>
    </source>
</evidence>
<dbReference type="Gene3D" id="1.10.287.130">
    <property type="match status" value="1"/>
</dbReference>
<dbReference type="Pfam" id="PF13426">
    <property type="entry name" value="PAS_9"/>
    <property type="match status" value="1"/>
</dbReference>
<feature type="domain" description="PAC" evidence="15">
    <location>
        <begin position="456"/>
        <end position="508"/>
    </location>
</feature>
<keyword evidence="4 9" id="KW-0597">Phosphoprotein</keyword>
<dbReference type="EC" id="2.7.13.3" evidence="3"/>
<dbReference type="PANTHER" id="PTHR43047:SF72">
    <property type="entry name" value="OSMOSENSING HISTIDINE PROTEIN KINASE SLN1"/>
    <property type="match status" value="1"/>
</dbReference>
<feature type="domain" description="HAMP" evidence="16">
    <location>
        <begin position="309"/>
        <end position="362"/>
    </location>
</feature>
<dbReference type="SMART" id="SM00304">
    <property type="entry name" value="HAMP"/>
    <property type="match status" value="1"/>
</dbReference>
<dbReference type="InterPro" id="IPR000014">
    <property type="entry name" value="PAS"/>
</dbReference>
<dbReference type="InterPro" id="IPR004358">
    <property type="entry name" value="Sig_transdc_His_kin-like_C"/>
</dbReference>
<dbReference type="SMART" id="SM00091">
    <property type="entry name" value="PAS"/>
    <property type="match status" value="1"/>
</dbReference>
<dbReference type="SMART" id="SM00387">
    <property type="entry name" value="HATPase_c"/>
    <property type="match status" value="1"/>
</dbReference>
<evidence type="ECO:0000256" key="6">
    <source>
        <dbReference type="ARBA" id="ARBA00022777"/>
    </source>
</evidence>
<dbReference type="SMART" id="SM00448">
    <property type="entry name" value="REC"/>
    <property type="match status" value="2"/>
</dbReference>
<keyword evidence="6 17" id="KW-0418">Kinase</keyword>
<keyword evidence="11" id="KW-1133">Transmembrane helix</keyword>
<evidence type="ECO:0000256" key="10">
    <source>
        <dbReference type="SAM" id="Coils"/>
    </source>
</evidence>
<dbReference type="Gene3D" id="3.30.565.10">
    <property type="entry name" value="Histidine kinase-like ATPase, C-terminal domain"/>
    <property type="match status" value="1"/>
</dbReference>
<feature type="domain" description="Histidine kinase" evidence="12">
    <location>
        <begin position="512"/>
        <end position="732"/>
    </location>
</feature>
<evidence type="ECO:0000256" key="5">
    <source>
        <dbReference type="ARBA" id="ARBA00022679"/>
    </source>
</evidence>
<reference evidence="17 18" key="1">
    <citation type="journal article" date="2005" name="Int. J. Syst. Evol. Microbiol.">
        <title>Nitrincola lacisaponensis gen. nov., sp. nov., a novel alkaliphilic bacterium isolated from an alkaline, saline lake.</title>
        <authorList>
            <person name="Dimitriu P.A."/>
            <person name="Shukla S.K."/>
            <person name="Conradt J."/>
            <person name="Marquez M.C."/>
            <person name="Ventosa A."/>
            <person name="Maglia A."/>
            <person name="Peyton B.M."/>
            <person name="Pinkart H.C."/>
            <person name="Mormile M.R."/>
        </authorList>
    </citation>
    <scope>NUCLEOTIDE SEQUENCE [LARGE SCALE GENOMIC DNA]</scope>
    <source>
        <strain evidence="17 18">4CA</strain>
    </source>
</reference>
<name>A0A063Y9L4_9GAMM</name>
<dbReference type="PROSITE" id="PS50109">
    <property type="entry name" value="HIS_KIN"/>
    <property type="match status" value="1"/>
</dbReference>
<dbReference type="FunFam" id="3.30.565.10:FF:000006">
    <property type="entry name" value="Sensor histidine kinase WalK"/>
    <property type="match status" value="1"/>
</dbReference>
<comment type="subcellular location">
    <subcellularLocation>
        <location evidence="2">Membrane</location>
    </subcellularLocation>
</comment>
<dbReference type="InterPro" id="IPR011006">
    <property type="entry name" value="CheY-like_superfamily"/>
</dbReference>
<keyword evidence="18" id="KW-1185">Reference proteome</keyword>
<evidence type="ECO:0000256" key="3">
    <source>
        <dbReference type="ARBA" id="ARBA00012438"/>
    </source>
</evidence>